<evidence type="ECO:0000313" key="2">
    <source>
        <dbReference type="EMBL" id="KAL0151310.1"/>
    </source>
</evidence>
<evidence type="ECO:0000259" key="1">
    <source>
        <dbReference type="Pfam" id="PF24626"/>
    </source>
</evidence>
<dbReference type="AlphaFoldDB" id="A0ABD0MMI2"/>
<keyword evidence="3" id="KW-1185">Reference proteome</keyword>
<sequence length="135" mass="15417">CSLAYQPPIFLSLEPEVTVPSAHAFIQKCHRTWKRARRTLLQVRACTKAQADRHQSKPPVYFVDQKVWLSSKNIPLCSVCNKLAPKFTGPFTVTKILNPVAVHLKLPPAHRRVHPVFHVSKLKPCHWVCLLQVLQ</sequence>
<dbReference type="PANTHER" id="PTHR46148:SF52">
    <property type="entry name" value="OS04G0603800 PROTEIN"/>
    <property type="match status" value="1"/>
</dbReference>
<feature type="domain" description="Tf2-1-like SH3-like" evidence="1">
    <location>
        <begin position="65"/>
        <end position="126"/>
    </location>
</feature>
<protein>
    <recommendedName>
        <fullName evidence="1">Tf2-1-like SH3-like domain-containing protein</fullName>
    </recommendedName>
</protein>
<dbReference type="PANTHER" id="PTHR46148">
    <property type="entry name" value="CHROMO DOMAIN-CONTAINING PROTEIN"/>
    <property type="match status" value="1"/>
</dbReference>
<dbReference type="EMBL" id="JAMKFB020000255">
    <property type="protein sequence ID" value="KAL0151310.1"/>
    <property type="molecule type" value="Genomic_DNA"/>
</dbReference>
<accession>A0ABD0MMI2</accession>
<proteinExistence type="predicted"/>
<organism evidence="2 3">
    <name type="scientific">Cirrhinus mrigala</name>
    <name type="common">Mrigala</name>
    <dbReference type="NCBI Taxonomy" id="683832"/>
    <lineage>
        <taxon>Eukaryota</taxon>
        <taxon>Metazoa</taxon>
        <taxon>Chordata</taxon>
        <taxon>Craniata</taxon>
        <taxon>Vertebrata</taxon>
        <taxon>Euteleostomi</taxon>
        <taxon>Actinopterygii</taxon>
        <taxon>Neopterygii</taxon>
        <taxon>Teleostei</taxon>
        <taxon>Ostariophysi</taxon>
        <taxon>Cypriniformes</taxon>
        <taxon>Cyprinidae</taxon>
        <taxon>Labeoninae</taxon>
        <taxon>Labeonini</taxon>
        <taxon>Cirrhinus</taxon>
    </lineage>
</organism>
<dbReference type="Pfam" id="PF24626">
    <property type="entry name" value="SH3_Tf2-1"/>
    <property type="match status" value="1"/>
</dbReference>
<dbReference type="Proteomes" id="UP001529510">
    <property type="component" value="Unassembled WGS sequence"/>
</dbReference>
<comment type="caution">
    <text evidence="2">The sequence shown here is derived from an EMBL/GenBank/DDBJ whole genome shotgun (WGS) entry which is preliminary data.</text>
</comment>
<evidence type="ECO:0000313" key="3">
    <source>
        <dbReference type="Proteomes" id="UP001529510"/>
    </source>
</evidence>
<name>A0ABD0MMI2_CIRMR</name>
<feature type="non-terminal residue" evidence="2">
    <location>
        <position position="1"/>
    </location>
</feature>
<gene>
    <name evidence="2" type="ORF">M9458_053501</name>
</gene>
<reference evidence="2 3" key="1">
    <citation type="submission" date="2024-05" db="EMBL/GenBank/DDBJ databases">
        <title>Genome sequencing and assembly of Indian major carp, Cirrhinus mrigala (Hamilton, 1822).</title>
        <authorList>
            <person name="Mohindra V."/>
            <person name="Chowdhury L.M."/>
            <person name="Lal K."/>
            <person name="Jena J.K."/>
        </authorList>
    </citation>
    <scope>NUCLEOTIDE SEQUENCE [LARGE SCALE GENOMIC DNA]</scope>
    <source>
        <strain evidence="2">CM1030</strain>
        <tissue evidence="2">Blood</tissue>
    </source>
</reference>
<dbReference type="InterPro" id="IPR056924">
    <property type="entry name" value="SH3_Tf2-1"/>
</dbReference>